<sequence length="53" mass="6368">MYLPVFDMFIPTTETGKLWTKRNSKRWRLNWLRALKPKPILTSFLGTVANSRW</sequence>
<dbReference type="AlphaFoldDB" id="A0A2S1JHE7"/>
<evidence type="ECO:0000313" key="1">
    <source>
        <dbReference type="EMBL" id="AWF77770.1"/>
    </source>
</evidence>
<name>A0A2S1JHE7_ENTCL</name>
<proteinExistence type="predicted"/>
<reference evidence="1" key="1">
    <citation type="submission" date="2018-01" db="EMBL/GenBank/DDBJ databases">
        <title>Complete sequence of p30860-tetA.</title>
        <authorList>
            <person name="Zhou D."/>
        </authorList>
    </citation>
    <scope>NUCLEOTIDE SEQUENCE</scope>
    <source>
        <strain evidence="1">30860</strain>
        <plasmid evidence="1">p30860-tetA</plasmid>
    </source>
</reference>
<organism evidence="1">
    <name type="scientific">Enterobacter cloacae</name>
    <dbReference type="NCBI Taxonomy" id="550"/>
    <lineage>
        <taxon>Bacteria</taxon>
        <taxon>Pseudomonadati</taxon>
        <taxon>Pseudomonadota</taxon>
        <taxon>Gammaproteobacteria</taxon>
        <taxon>Enterobacterales</taxon>
        <taxon>Enterobacteriaceae</taxon>
        <taxon>Enterobacter</taxon>
        <taxon>Enterobacter cloacae complex</taxon>
    </lineage>
</organism>
<dbReference type="EMBL" id="MG764554">
    <property type="protein sequence ID" value="AWF77770.1"/>
    <property type="molecule type" value="Genomic_DNA"/>
</dbReference>
<protein>
    <submittedName>
        <fullName evidence="1">Uncharacterized protein</fullName>
    </submittedName>
</protein>
<keyword evidence="1" id="KW-0614">Plasmid</keyword>
<accession>A0A2S1JHE7</accession>
<geneLocation type="plasmid" evidence="1">
    <name>p30860-tetA</name>
</geneLocation>